<evidence type="ECO:0000256" key="2">
    <source>
        <dbReference type="ARBA" id="ARBA00023002"/>
    </source>
</evidence>
<evidence type="ECO:0000256" key="1">
    <source>
        <dbReference type="ARBA" id="ARBA00006484"/>
    </source>
</evidence>
<dbReference type="RefSeq" id="WP_151698443.1">
    <property type="nucleotide sequence ID" value="NZ_CP031223.1"/>
</dbReference>
<dbReference type="KEGG" id="psyo:PB01_00955"/>
<dbReference type="OrthoDB" id="5786478at2"/>
<comment type="similarity">
    <text evidence="1 3">Belongs to the short-chain dehydrogenases/reductases (SDR) family.</text>
</comment>
<dbReference type="InterPro" id="IPR002347">
    <property type="entry name" value="SDR_fam"/>
</dbReference>
<evidence type="ECO:0000259" key="4">
    <source>
        <dbReference type="SMART" id="SM00822"/>
    </source>
</evidence>
<dbReference type="SUPFAM" id="SSF51735">
    <property type="entry name" value="NAD(P)-binding Rossmann-fold domains"/>
    <property type="match status" value="1"/>
</dbReference>
<reference evidence="5 6" key="1">
    <citation type="submission" date="2018-07" db="EMBL/GenBank/DDBJ databases">
        <title>Complete genome sequence of Psychrobacillus sp. PB01, isolated from iceberg, and comparative genome analysis of Psychrobacillus strains.</title>
        <authorList>
            <person name="Lee P.C."/>
        </authorList>
    </citation>
    <scope>NUCLEOTIDE SEQUENCE [LARGE SCALE GENOMIC DNA]</scope>
    <source>
        <strain evidence="5 6">PB01</strain>
    </source>
</reference>
<accession>A0A5J6SJD3</accession>
<dbReference type="AlphaFoldDB" id="A0A5J6SJD3"/>
<organism evidence="5 6">
    <name type="scientific">Psychrobacillus glaciei</name>
    <dbReference type="NCBI Taxonomy" id="2283160"/>
    <lineage>
        <taxon>Bacteria</taxon>
        <taxon>Bacillati</taxon>
        <taxon>Bacillota</taxon>
        <taxon>Bacilli</taxon>
        <taxon>Bacillales</taxon>
        <taxon>Bacillaceae</taxon>
        <taxon>Psychrobacillus</taxon>
    </lineage>
</organism>
<name>A0A5J6SJD3_9BACI</name>
<dbReference type="InterPro" id="IPR020904">
    <property type="entry name" value="Sc_DH/Rdtase_CS"/>
</dbReference>
<dbReference type="FunFam" id="3.40.50.720:FF:000173">
    <property type="entry name" value="3-oxoacyl-[acyl-carrier protein] reductase"/>
    <property type="match status" value="1"/>
</dbReference>
<sequence length="273" mass="29752">MKKVAIITGSTRGIGRSIAMHLAQSNYQVVINGSKQDLIDEVVQEIQLAGGVAMGYLADVADPFAVTAMIDAVIAKYGRIDVLIPNAGNLHDQKCIYMTDEEWQSVIDVHLNGAFYSIQRVVPHMQKSGGDILLLTSTAGLMGSIGQVNYSAAKAGVLGMMWTLAAELKRNHIRVNAISPAALTDMTRPVIEHVKGKYASKNEPFPEFWKVGEADDIARFIIALLAQEDEDLTGEIFGVNGSKVTKWHKPVPSFSENSIDAFFTTWKSQKGSE</sequence>
<evidence type="ECO:0000313" key="6">
    <source>
        <dbReference type="Proteomes" id="UP000325517"/>
    </source>
</evidence>
<dbReference type="GO" id="GO:0032787">
    <property type="term" value="P:monocarboxylic acid metabolic process"/>
    <property type="evidence" value="ECO:0007669"/>
    <property type="project" value="UniProtKB-ARBA"/>
</dbReference>
<evidence type="ECO:0000313" key="5">
    <source>
        <dbReference type="EMBL" id="QFF97493.1"/>
    </source>
</evidence>
<dbReference type="Gene3D" id="3.40.50.720">
    <property type="entry name" value="NAD(P)-binding Rossmann-like Domain"/>
    <property type="match status" value="1"/>
</dbReference>
<dbReference type="PROSITE" id="PS00061">
    <property type="entry name" value="ADH_SHORT"/>
    <property type="match status" value="1"/>
</dbReference>
<dbReference type="Proteomes" id="UP000325517">
    <property type="component" value="Chromosome"/>
</dbReference>
<dbReference type="PANTHER" id="PTHR42879">
    <property type="entry name" value="3-OXOACYL-(ACYL-CARRIER-PROTEIN) REDUCTASE"/>
    <property type="match status" value="1"/>
</dbReference>
<feature type="domain" description="Ketoreductase" evidence="4">
    <location>
        <begin position="3"/>
        <end position="181"/>
    </location>
</feature>
<dbReference type="PRINTS" id="PR00080">
    <property type="entry name" value="SDRFAMILY"/>
</dbReference>
<dbReference type="PRINTS" id="PR00081">
    <property type="entry name" value="GDHRDH"/>
</dbReference>
<keyword evidence="6" id="KW-1185">Reference proteome</keyword>
<evidence type="ECO:0000256" key="3">
    <source>
        <dbReference type="RuleBase" id="RU000363"/>
    </source>
</evidence>
<dbReference type="InterPro" id="IPR050259">
    <property type="entry name" value="SDR"/>
</dbReference>
<keyword evidence="2" id="KW-0560">Oxidoreductase</keyword>
<dbReference type="InterPro" id="IPR036291">
    <property type="entry name" value="NAD(P)-bd_dom_sf"/>
</dbReference>
<dbReference type="InterPro" id="IPR057326">
    <property type="entry name" value="KR_dom"/>
</dbReference>
<dbReference type="Pfam" id="PF00106">
    <property type="entry name" value="adh_short"/>
    <property type="match status" value="1"/>
</dbReference>
<proteinExistence type="inferred from homology"/>
<dbReference type="PANTHER" id="PTHR42879:SF2">
    <property type="entry name" value="3-OXOACYL-[ACYL-CARRIER-PROTEIN] REDUCTASE FABG"/>
    <property type="match status" value="1"/>
</dbReference>
<protein>
    <submittedName>
        <fullName evidence="5">SDR family NAD(P)-dependent oxidoreductase</fullName>
    </submittedName>
</protein>
<dbReference type="GO" id="GO:0016491">
    <property type="term" value="F:oxidoreductase activity"/>
    <property type="evidence" value="ECO:0007669"/>
    <property type="project" value="UniProtKB-KW"/>
</dbReference>
<dbReference type="EMBL" id="CP031223">
    <property type="protein sequence ID" value="QFF97493.1"/>
    <property type="molecule type" value="Genomic_DNA"/>
</dbReference>
<dbReference type="SMART" id="SM00822">
    <property type="entry name" value="PKS_KR"/>
    <property type="match status" value="1"/>
</dbReference>
<gene>
    <name evidence="5" type="ORF">PB01_00955</name>
</gene>